<evidence type="ECO:0000256" key="3">
    <source>
        <dbReference type="ARBA" id="ARBA00022989"/>
    </source>
</evidence>
<dbReference type="GO" id="GO:0016020">
    <property type="term" value="C:membrane"/>
    <property type="evidence" value="ECO:0007669"/>
    <property type="project" value="UniProtKB-SubCell"/>
</dbReference>
<protein>
    <submittedName>
        <fullName evidence="5">Wzx</fullName>
    </submittedName>
</protein>
<sequence>MKNRFFWSTIPKIYEMVLGLTIGIAIINYLGPEDQGKIGFIINLISIMSFLFTLGIGPIYSRFISVVNNKKLVLERTHLNLGLRLIGFFIFFFSIEAIILSTKENLLLLSLPLVIGKLFTSLDLYSNIAEGSGNFKKYAISKIISLTLVTLFRIYCLYFEKNIYWIVASFFIQDFLLFLIYFLMYDRFSVLGFTFCKKKSLIILTQNYKLALSSIVVGLFTQMDVVMISLLLDNISAGEFYASTRLSTPLNFIAVLLISTYFNELSKKWKHNKNSFFELISFISGIMFYIYLSILIFIYFFGEEIFFLFFNNEYTNSLNLFYIHISGLFFLFLGPISGKYLIIKKDYSSELSKTLIAAIVNILFNVISLLFFKSIFLVAISSVISYFIANYAYFIYKKDYQFIKSINQGFNIKLLIKNYEKFKKL</sequence>
<proteinExistence type="predicted"/>
<dbReference type="RefSeq" id="WP_036971916.1">
    <property type="nucleotide sequence ID" value="NZ_CP073246.1"/>
</dbReference>
<keyword evidence="2" id="KW-0812">Transmembrane</keyword>
<dbReference type="AlphaFoldDB" id="A0A385JMB0"/>
<organism evidence="5">
    <name type="scientific">Proteus mirabilis</name>
    <dbReference type="NCBI Taxonomy" id="584"/>
    <lineage>
        <taxon>Bacteria</taxon>
        <taxon>Pseudomonadati</taxon>
        <taxon>Pseudomonadota</taxon>
        <taxon>Gammaproteobacteria</taxon>
        <taxon>Enterobacterales</taxon>
        <taxon>Morganellaceae</taxon>
        <taxon>Proteus</taxon>
    </lineage>
</organism>
<dbReference type="InterPro" id="IPR052556">
    <property type="entry name" value="PolySynth_Transporter"/>
</dbReference>
<dbReference type="PANTHER" id="PTHR43424">
    <property type="entry name" value="LOCUS PUTATIVE PROTEIN 1-RELATED"/>
    <property type="match status" value="1"/>
</dbReference>
<keyword evidence="3" id="KW-1133">Transmembrane helix</keyword>
<dbReference type="InterPro" id="IPR002797">
    <property type="entry name" value="Polysacc_synth"/>
</dbReference>
<evidence type="ECO:0000313" key="5">
    <source>
        <dbReference type="EMBL" id="AXY99416.1"/>
    </source>
</evidence>
<comment type="subcellular location">
    <subcellularLocation>
        <location evidence="1">Membrane</location>
        <topology evidence="1">Multi-pass membrane protein</topology>
    </subcellularLocation>
</comment>
<keyword evidence="4" id="KW-0472">Membrane</keyword>
<evidence type="ECO:0000256" key="2">
    <source>
        <dbReference type="ARBA" id="ARBA00022692"/>
    </source>
</evidence>
<reference evidence="5" key="1">
    <citation type="journal article" date="2017" name="PLoS ONE">
        <title>Genetic diversity of the O antigens of Proteus species and the development of a suspension array for molecular serotyping.</title>
        <authorList>
            <person name="Yu X."/>
            <person name="Torzewska A."/>
            <person name="Zhang X."/>
            <person name="Yin Z."/>
            <person name="Drzewiecka D."/>
            <person name="Cao H."/>
            <person name="Liu B."/>
            <person name="Knirel Y.A."/>
            <person name="Rozalski A."/>
            <person name="Wang L."/>
        </authorList>
    </citation>
    <scope>NUCLEOTIDE SEQUENCE</scope>
    <source>
        <strain evidence="5">PrK 24/57</strain>
    </source>
</reference>
<evidence type="ECO:0000256" key="4">
    <source>
        <dbReference type="ARBA" id="ARBA00023136"/>
    </source>
</evidence>
<dbReference type="Pfam" id="PF01943">
    <property type="entry name" value="Polysacc_synt"/>
    <property type="match status" value="1"/>
</dbReference>
<accession>A0A385JMB0</accession>
<evidence type="ECO:0000256" key="1">
    <source>
        <dbReference type="ARBA" id="ARBA00004141"/>
    </source>
</evidence>
<name>A0A385JMB0_PROMI</name>
<dbReference type="PANTHER" id="PTHR43424:SF1">
    <property type="entry name" value="LOCUS PUTATIVE PROTEIN 1-RELATED"/>
    <property type="match status" value="1"/>
</dbReference>
<dbReference type="EMBL" id="KY710691">
    <property type="protein sequence ID" value="AXY99416.1"/>
    <property type="molecule type" value="Genomic_DNA"/>
</dbReference>